<keyword evidence="4" id="KW-0238">DNA-binding</keyword>
<dbReference type="GO" id="GO:0003677">
    <property type="term" value="F:DNA binding"/>
    <property type="evidence" value="ECO:0007669"/>
    <property type="project" value="UniProtKB-KW"/>
</dbReference>
<evidence type="ECO:0000256" key="2">
    <source>
        <dbReference type="ARBA" id="ARBA00009437"/>
    </source>
</evidence>
<evidence type="ECO:0000256" key="4">
    <source>
        <dbReference type="ARBA" id="ARBA00023125"/>
    </source>
</evidence>
<dbReference type="Gene3D" id="3.40.190.290">
    <property type="match status" value="1"/>
</dbReference>
<keyword evidence="5" id="KW-0804">Transcription</keyword>
<dbReference type="PANTHER" id="PTHR30419">
    <property type="entry name" value="HTH-TYPE TRANSCRIPTIONAL REGULATOR YBHD"/>
    <property type="match status" value="1"/>
</dbReference>
<dbReference type="AlphaFoldDB" id="A0A2U3PUX3"/>
<reference evidence="7 8" key="1">
    <citation type="submission" date="2018-03" db="EMBL/GenBank/DDBJ databases">
        <authorList>
            <person name="Gully D."/>
        </authorList>
    </citation>
    <scope>NUCLEOTIDE SEQUENCE [LARGE SCALE GENOMIC DNA]</scope>
    <source>
        <strain evidence="7">ORS3257</strain>
    </source>
</reference>
<evidence type="ECO:0000256" key="3">
    <source>
        <dbReference type="ARBA" id="ARBA00023015"/>
    </source>
</evidence>
<comment type="similarity">
    <text evidence="2">Belongs to the LysR transcriptional regulatory family.</text>
</comment>
<dbReference type="PROSITE" id="PS50931">
    <property type="entry name" value="HTH_LYSR"/>
    <property type="match status" value="1"/>
</dbReference>
<dbReference type="SUPFAM" id="SSF53850">
    <property type="entry name" value="Periplasmic binding protein-like II"/>
    <property type="match status" value="1"/>
</dbReference>
<dbReference type="Pfam" id="PF03466">
    <property type="entry name" value="LysR_substrate"/>
    <property type="match status" value="1"/>
</dbReference>
<evidence type="ECO:0000259" key="6">
    <source>
        <dbReference type="PROSITE" id="PS50931"/>
    </source>
</evidence>
<name>A0A2U3PUX3_9BRAD</name>
<dbReference type="InterPro" id="IPR050950">
    <property type="entry name" value="HTH-type_LysR_regulators"/>
</dbReference>
<evidence type="ECO:0000313" key="8">
    <source>
        <dbReference type="Proteomes" id="UP000246085"/>
    </source>
</evidence>
<dbReference type="Proteomes" id="UP000246085">
    <property type="component" value="Chromosome BRAD3257"/>
</dbReference>
<sequence length="305" mass="34341">MDMRAINYFISVFEHRSFTKAAERMHVVQSALSMRIRNLEEQLGSPLFERTPSGLVPTRAGQHLYDLCIPISRSISAAKQEMDDLKSGKSKKGLLRIGITSPMCRNVLGNVLPQFMEMYPDFEIAVSEGYSREITEEVQAGKLDVGLGALPLGDSSLTWTHGFSDRYVVVSGRPIHGPTLTPVELSQLTGSTLVVPTARHLMRQRMDEHIASGRLKPKKIVTVTGMVATLESVRDTDWAAICLMNSVLERIGDEKTYIYPIVNPTMYFDLYILHDVHRPLDIAARQFVDMFRARLTELKSLWSNE</sequence>
<dbReference type="SUPFAM" id="SSF46785">
    <property type="entry name" value="Winged helix' DNA-binding domain"/>
    <property type="match status" value="1"/>
</dbReference>
<dbReference type="KEGG" id="bvz:BRAD3257_1804"/>
<evidence type="ECO:0000256" key="1">
    <source>
        <dbReference type="ARBA" id="ARBA00003502"/>
    </source>
</evidence>
<keyword evidence="3" id="KW-0805">Transcription regulation</keyword>
<dbReference type="InterPro" id="IPR036388">
    <property type="entry name" value="WH-like_DNA-bd_sf"/>
</dbReference>
<evidence type="ECO:0000313" key="7">
    <source>
        <dbReference type="EMBL" id="SPP92919.1"/>
    </source>
</evidence>
<evidence type="ECO:0000256" key="5">
    <source>
        <dbReference type="ARBA" id="ARBA00023163"/>
    </source>
</evidence>
<gene>
    <name evidence="7" type="ORF">BRAD3257_1804</name>
</gene>
<accession>A0A2U3PUX3</accession>
<dbReference type="InterPro" id="IPR005119">
    <property type="entry name" value="LysR_subst-bd"/>
</dbReference>
<dbReference type="FunFam" id="1.10.10.10:FF:000001">
    <property type="entry name" value="LysR family transcriptional regulator"/>
    <property type="match status" value="1"/>
</dbReference>
<dbReference type="GO" id="GO:0003700">
    <property type="term" value="F:DNA-binding transcription factor activity"/>
    <property type="evidence" value="ECO:0007669"/>
    <property type="project" value="InterPro"/>
</dbReference>
<dbReference type="Pfam" id="PF00126">
    <property type="entry name" value="HTH_1"/>
    <property type="match status" value="1"/>
</dbReference>
<dbReference type="Gene3D" id="1.10.10.10">
    <property type="entry name" value="Winged helix-like DNA-binding domain superfamily/Winged helix DNA-binding domain"/>
    <property type="match status" value="1"/>
</dbReference>
<dbReference type="CDD" id="cd05466">
    <property type="entry name" value="PBP2_LTTR_substrate"/>
    <property type="match status" value="1"/>
</dbReference>
<organism evidence="7 8">
    <name type="scientific">Bradyrhizobium vignae</name>
    <dbReference type="NCBI Taxonomy" id="1549949"/>
    <lineage>
        <taxon>Bacteria</taxon>
        <taxon>Pseudomonadati</taxon>
        <taxon>Pseudomonadota</taxon>
        <taxon>Alphaproteobacteria</taxon>
        <taxon>Hyphomicrobiales</taxon>
        <taxon>Nitrobacteraceae</taxon>
        <taxon>Bradyrhizobium</taxon>
    </lineage>
</organism>
<dbReference type="GO" id="GO:0005829">
    <property type="term" value="C:cytosol"/>
    <property type="evidence" value="ECO:0007669"/>
    <property type="project" value="TreeGrafter"/>
</dbReference>
<dbReference type="RefSeq" id="WP_122401436.1">
    <property type="nucleotide sequence ID" value="NZ_LS398110.1"/>
</dbReference>
<dbReference type="InterPro" id="IPR000847">
    <property type="entry name" value="LysR_HTH_N"/>
</dbReference>
<dbReference type="EMBL" id="LS398110">
    <property type="protein sequence ID" value="SPP92919.1"/>
    <property type="molecule type" value="Genomic_DNA"/>
</dbReference>
<protein>
    <submittedName>
        <fullName evidence="7">Putative Regulatory protein, LysR:LysR, substrate-binding</fullName>
    </submittedName>
</protein>
<comment type="function">
    <text evidence="1">NodD regulates the expression of the nodABCFE genes which encode other nodulation proteins. NodD is also a negative regulator of its own expression. Binds flavonoids as inducers.</text>
</comment>
<proteinExistence type="inferred from homology"/>
<feature type="domain" description="HTH lysR-type" evidence="6">
    <location>
        <begin position="1"/>
        <end position="58"/>
    </location>
</feature>
<dbReference type="InterPro" id="IPR036390">
    <property type="entry name" value="WH_DNA-bd_sf"/>
</dbReference>
<dbReference type="PRINTS" id="PR00039">
    <property type="entry name" value="HTHLYSR"/>
</dbReference>